<evidence type="ECO:0000256" key="5">
    <source>
        <dbReference type="RuleBase" id="RU003869"/>
    </source>
</evidence>
<evidence type="ECO:0000256" key="6">
    <source>
        <dbReference type="RuleBase" id="RU003870"/>
    </source>
</evidence>
<dbReference type="GO" id="GO:0022625">
    <property type="term" value="C:cytosolic large ribosomal subunit"/>
    <property type="evidence" value="ECO:0007669"/>
    <property type="project" value="UniProtKB-UniRule"/>
</dbReference>
<organism evidence="8">
    <name type="scientific">Candidatus Kentrum sp. MB</name>
    <dbReference type="NCBI Taxonomy" id="2138164"/>
    <lineage>
        <taxon>Bacteria</taxon>
        <taxon>Pseudomonadati</taxon>
        <taxon>Pseudomonadota</taxon>
        <taxon>Gammaproteobacteria</taxon>
        <taxon>Candidatus Kentrum</taxon>
    </lineage>
</organism>
<dbReference type="GO" id="GO:0003735">
    <property type="term" value="F:structural constituent of ribosome"/>
    <property type="evidence" value="ECO:0007669"/>
    <property type="project" value="UniProtKB-UniRule"/>
</dbReference>
<evidence type="ECO:0000313" key="9">
    <source>
        <dbReference type="EMBL" id="VFK32241.1"/>
    </source>
</evidence>
<name>A0A450XH65_9GAMM</name>
<reference evidence="8" key="1">
    <citation type="submission" date="2019-02" db="EMBL/GenBank/DDBJ databases">
        <authorList>
            <person name="Gruber-Vodicka R. H."/>
            <person name="Seah K. B. B."/>
        </authorList>
    </citation>
    <scope>NUCLEOTIDE SEQUENCE</scope>
    <source>
        <strain evidence="8">BECK_BZ197</strain>
        <strain evidence="10">BECK_BZ198</strain>
        <strain evidence="9">BECK_BZ199</strain>
    </source>
</reference>
<keyword evidence="3 4" id="KW-0687">Ribonucleoprotein</keyword>
<dbReference type="Pfam" id="PF00347">
    <property type="entry name" value="Ribosomal_L6"/>
    <property type="match status" value="2"/>
</dbReference>
<dbReference type="FunFam" id="3.90.930.12:FF:000001">
    <property type="entry name" value="50S ribosomal protein L6"/>
    <property type="match status" value="1"/>
</dbReference>
<keyword evidence="2 4" id="KW-0689">Ribosomal protein</keyword>
<dbReference type="InterPro" id="IPR019906">
    <property type="entry name" value="Ribosomal_uL6_bac-type"/>
</dbReference>
<sequence length="176" mass="19322">MSRVAKVPVLIPRDVEVYLDDKLVLTVKGPNGLLRETIPSEIKILRKEGAVFVIGDGVKASAILGTVRALLSNMVVGVSQGFKKELELIGVGYRAQIKDENLNLVVGYSHPVNFPVPEGIVIEIPTNTRIIVRGIDKQKVGQTAASIRSFRPPDPYKGKGIRYIDEIVIRKVAKKK</sequence>
<dbReference type="HAMAP" id="MF_01365_B">
    <property type="entry name" value="Ribosomal_uL6_B"/>
    <property type="match status" value="1"/>
</dbReference>
<dbReference type="InterPro" id="IPR000702">
    <property type="entry name" value="Ribosomal_uL6-like"/>
</dbReference>
<dbReference type="PIRSF" id="PIRSF002162">
    <property type="entry name" value="Ribosomal_L6"/>
    <property type="match status" value="1"/>
</dbReference>
<evidence type="ECO:0000259" key="7">
    <source>
        <dbReference type="Pfam" id="PF00347"/>
    </source>
</evidence>
<dbReference type="EMBL" id="CAADFQ010000031">
    <property type="protein sequence ID" value="VFK32241.1"/>
    <property type="molecule type" value="Genomic_DNA"/>
</dbReference>
<dbReference type="Gene3D" id="3.90.930.12">
    <property type="entry name" value="Ribosomal protein L6, alpha-beta domain"/>
    <property type="match status" value="2"/>
</dbReference>
<evidence type="ECO:0000256" key="4">
    <source>
        <dbReference type="HAMAP-Rule" id="MF_01365"/>
    </source>
</evidence>
<dbReference type="NCBIfam" id="TIGR03654">
    <property type="entry name" value="L6_bact"/>
    <property type="match status" value="1"/>
</dbReference>
<keyword evidence="4 6" id="KW-0694">RNA-binding</keyword>
<dbReference type="PROSITE" id="PS00525">
    <property type="entry name" value="RIBOSOMAL_L6_1"/>
    <property type="match status" value="1"/>
</dbReference>
<evidence type="ECO:0000256" key="1">
    <source>
        <dbReference type="ARBA" id="ARBA00009356"/>
    </source>
</evidence>
<proteinExistence type="inferred from homology"/>
<dbReference type="EMBL" id="CAADFO010000040">
    <property type="protein sequence ID" value="VFK28660.1"/>
    <property type="molecule type" value="Genomic_DNA"/>
</dbReference>
<dbReference type="InterPro" id="IPR002358">
    <property type="entry name" value="Ribosomal_uL6_CS"/>
</dbReference>
<dbReference type="GO" id="GO:0002181">
    <property type="term" value="P:cytoplasmic translation"/>
    <property type="evidence" value="ECO:0007669"/>
    <property type="project" value="TreeGrafter"/>
</dbReference>
<dbReference type="PRINTS" id="PR00059">
    <property type="entry name" value="RIBOSOMALL6"/>
</dbReference>
<protein>
    <recommendedName>
        <fullName evidence="4">Large ribosomal subunit protein uL6</fullName>
    </recommendedName>
</protein>
<comment type="function">
    <text evidence="4 6">This protein binds to the 23S rRNA, and is important in its secondary structure. It is located near the subunit interface in the base of the L7/L12 stalk, and near the tRNA binding site of the peptidyltransferase center.</text>
</comment>
<dbReference type="PANTHER" id="PTHR11655:SF14">
    <property type="entry name" value="LARGE RIBOSOMAL SUBUNIT PROTEIN UL6M"/>
    <property type="match status" value="1"/>
</dbReference>
<dbReference type="InterPro" id="IPR020040">
    <property type="entry name" value="Ribosomal_uL6_a/b-dom"/>
</dbReference>
<evidence type="ECO:0000256" key="2">
    <source>
        <dbReference type="ARBA" id="ARBA00022980"/>
    </source>
</evidence>
<dbReference type="GO" id="GO:0019843">
    <property type="term" value="F:rRNA binding"/>
    <property type="evidence" value="ECO:0007669"/>
    <property type="project" value="UniProtKB-UniRule"/>
</dbReference>
<comment type="subunit">
    <text evidence="4">Part of the 50S ribosomal subunit.</text>
</comment>
<feature type="domain" description="Large ribosomal subunit protein uL6 alpha-beta" evidence="7">
    <location>
        <begin position="11"/>
        <end position="81"/>
    </location>
</feature>
<dbReference type="InterPro" id="IPR036789">
    <property type="entry name" value="Ribosomal_uL6-like_a/b-dom_sf"/>
</dbReference>
<dbReference type="PANTHER" id="PTHR11655">
    <property type="entry name" value="60S/50S RIBOSOMAL PROTEIN L6/L9"/>
    <property type="match status" value="1"/>
</dbReference>
<dbReference type="SUPFAM" id="SSF56053">
    <property type="entry name" value="Ribosomal protein L6"/>
    <property type="match status" value="2"/>
</dbReference>
<keyword evidence="4 6" id="KW-0699">rRNA-binding</keyword>
<evidence type="ECO:0000313" key="8">
    <source>
        <dbReference type="EMBL" id="VFK28660.1"/>
    </source>
</evidence>
<dbReference type="AlphaFoldDB" id="A0A450XH65"/>
<evidence type="ECO:0000256" key="3">
    <source>
        <dbReference type="ARBA" id="ARBA00023274"/>
    </source>
</evidence>
<comment type="similarity">
    <text evidence="1 4 5">Belongs to the universal ribosomal protein uL6 family.</text>
</comment>
<dbReference type="EMBL" id="CAADGH010000031">
    <property type="protein sequence ID" value="VFK75768.1"/>
    <property type="molecule type" value="Genomic_DNA"/>
</dbReference>
<feature type="domain" description="Large ribosomal subunit protein uL6 alpha-beta" evidence="7">
    <location>
        <begin position="89"/>
        <end position="163"/>
    </location>
</feature>
<evidence type="ECO:0000313" key="10">
    <source>
        <dbReference type="EMBL" id="VFK75768.1"/>
    </source>
</evidence>
<gene>
    <name evidence="4" type="primary">rplF</name>
    <name evidence="8" type="ORF">BECKMB1821G_GA0114241_104016</name>
    <name evidence="10" type="ORF">BECKMB1821H_GA0114242_103117</name>
    <name evidence="9" type="ORF">BECKMB1821I_GA0114274_103116</name>
</gene>
<accession>A0A450XH65</accession>